<evidence type="ECO:0008006" key="3">
    <source>
        <dbReference type="Google" id="ProtNLM"/>
    </source>
</evidence>
<accession>A0ABY2TLK2</accession>
<proteinExistence type="predicted"/>
<reference evidence="1 2" key="1">
    <citation type="submission" date="2018-05" db="EMBL/GenBank/DDBJ databases">
        <title>Novel Campyloabacter and Helicobacter Species and Strains.</title>
        <authorList>
            <person name="Mannion A.J."/>
            <person name="Shen Z."/>
            <person name="Fox J.G."/>
        </authorList>
    </citation>
    <scope>NUCLEOTIDE SEQUENCE [LARGE SCALE GENOMIC DNA]</scope>
    <source>
        <strain evidence="2">MIT10-5678</strain>
    </source>
</reference>
<dbReference type="RefSeq" id="WP_137623421.1">
    <property type="nucleotide sequence ID" value="NZ_NXLY01000003.1"/>
</dbReference>
<dbReference type="EMBL" id="NXLY01000003">
    <property type="protein sequence ID" value="TKX34450.1"/>
    <property type="molecule type" value="Genomic_DNA"/>
</dbReference>
<sequence>MKKAFTLFEFIIALLLAGTILAILSKPLWEFYQLNNKNLKSKELVTNTHLTLLKIEKLLQSCIDMSLIDEYSIHCFLKDDLLILEDKKTRLLNSALILKNNATLYSPKSDLQTQLQNRKALYKDEQNIVYGLHNHQIKKIFILSENNLSSSFIGDFIPISAELNLIFKDNQIHYEIKPKFNDELKQKAILAENISFFKMQNSKLKICMKNQKQEYCLEKRLFL</sequence>
<gene>
    <name evidence="1" type="ORF">CQA75_02185</name>
</gene>
<evidence type="ECO:0000313" key="1">
    <source>
        <dbReference type="EMBL" id="TKX34450.1"/>
    </source>
</evidence>
<keyword evidence="2" id="KW-1185">Reference proteome</keyword>
<comment type="caution">
    <text evidence="1">The sequence shown here is derived from an EMBL/GenBank/DDBJ whole genome shotgun (WGS) entry which is preliminary data.</text>
</comment>
<name>A0ABY2TLK2_9BACT</name>
<protein>
    <recommendedName>
        <fullName evidence="3">Prepilin-type N-terminal cleavage/methylation domain-containing protein</fullName>
    </recommendedName>
</protein>
<dbReference type="Proteomes" id="UP000309584">
    <property type="component" value="Unassembled WGS sequence"/>
</dbReference>
<evidence type="ECO:0000313" key="2">
    <source>
        <dbReference type="Proteomes" id="UP000309584"/>
    </source>
</evidence>
<organism evidence="1 2">
    <name type="scientific">Campylobacter taeniopygiae</name>
    <dbReference type="NCBI Taxonomy" id="2510188"/>
    <lineage>
        <taxon>Bacteria</taxon>
        <taxon>Pseudomonadati</taxon>
        <taxon>Campylobacterota</taxon>
        <taxon>Epsilonproteobacteria</taxon>
        <taxon>Campylobacterales</taxon>
        <taxon>Campylobacteraceae</taxon>
        <taxon>Campylobacter</taxon>
    </lineage>
</organism>